<dbReference type="RefSeq" id="XP_018066231.1">
    <property type="nucleotide sequence ID" value="XM_018205894.1"/>
</dbReference>
<keyword evidence="3" id="KW-1185">Reference proteome</keyword>
<reference evidence="2 3" key="1">
    <citation type="submission" date="2015-10" db="EMBL/GenBank/DDBJ databases">
        <title>Full genome of DAOMC 229536 Phialocephala scopiformis, a fungal endophyte of spruce producing the potent anti-insectan compound rugulosin.</title>
        <authorList>
            <consortium name="DOE Joint Genome Institute"/>
            <person name="Walker A.K."/>
            <person name="Frasz S.L."/>
            <person name="Seifert K.A."/>
            <person name="Miller J.D."/>
            <person name="Mondo S.J."/>
            <person name="Labutti K."/>
            <person name="Lipzen A."/>
            <person name="Dockter R."/>
            <person name="Kennedy M."/>
            <person name="Grigoriev I.V."/>
            <person name="Spatafora J.W."/>
        </authorList>
    </citation>
    <scope>NUCLEOTIDE SEQUENCE [LARGE SCALE GENOMIC DNA]</scope>
    <source>
        <strain evidence="2 3">CBS 120377</strain>
    </source>
</reference>
<dbReference type="EMBL" id="KQ947425">
    <property type="protein sequence ID" value="KUJ11876.1"/>
    <property type="molecule type" value="Genomic_DNA"/>
</dbReference>
<name>A0A194WV81_MOLSC</name>
<dbReference type="Proteomes" id="UP000070700">
    <property type="component" value="Unassembled WGS sequence"/>
</dbReference>
<dbReference type="AlphaFoldDB" id="A0A194WV81"/>
<protein>
    <submittedName>
        <fullName evidence="2">Uncharacterized protein</fullName>
    </submittedName>
</protein>
<evidence type="ECO:0000313" key="2">
    <source>
        <dbReference type="EMBL" id="KUJ11876.1"/>
    </source>
</evidence>
<dbReference type="GeneID" id="28815620"/>
<sequence>MSGCLHLTHSYRPLGLAFPCSVPLGCRAHPAPSSQNSTLIRSSVHADSPPDRGERFVEKPLDRVATRLLEFYMSRAFPAQRLGPRLPARPQNHEPFVSFFFLASKSPPARASVPTRCESGTFGTLRYST</sequence>
<evidence type="ECO:0000256" key="1">
    <source>
        <dbReference type="SAM" id="MobiDB-lite"/>
    </source>
</evidence>
<gene>
    <name evidence="2" type="ORF">LY89DRAFT_214562</name>
</gene>
<accession>A0A194WV81</accession>
<feature type="region of interest" description="Disordered" evidence="1">
    <location>
        <begin position="30"/>
        <end position="55"/>
    </location>
</feature>
<organism evidence="2 3">
    <name type="scientific">Mollisia scopiformis</name>
    <name type="common">Conifer needle endophyte fungus</name>
    <name type="synonym">Phialocephala scopiformis</name>
    <dbReference type="NCBI Taxonomy" id="149040"/>
    <lineage>
        <taxon>Eukaryota</taxon>
        <taxon>Fungi</taxon>
        <taxon>Dikarya</taxon>
        <taxon>Ascomycota</taxon>
        <taxon>Pezizomycotina</taxon>
        <taxon>Leotiomycetes</taxon>
        <taxon>Helotiales</taxon>
        <taxon>Mollisiaceae</taxon>
        <taxon>Mollisia</taxon>
    </lineage>
</organism>
<feature type="compositionally biased region" description="Polar residues" evidence="1">
    <location>
        <begin position="32"/>
        <end position="41"/>
    </location>
</feature>
<dbReference type="KEGG" id="psco:LY89DRAFT_214562"/>
<evidence type="ECO:0000313" key="3">
    <source>
        <dbReference type="Proteomes" id="UP000070700"/>
    </source>
</evidence>
<proteinExistence type="predicted"/>
<dbReference type="InParanoid" id="A0A194WV81"/>